<keyword evidence="4 7" id="KW-0812">Transmembrane</keyword>
<evidence type="ECO:0000256" key="5">
    <source>
        <dbReference type="ARBA" id="ARBA00022989"/>
    </source>
</evidence>
<dbReference type="AlphaFoldDB" id="A0A2J0LL57"/>
<comment type="caution">
    <text evidence="11">The sequence shown here is derived from an EMBL/GenBank/DDBJ whole genome shotgun (WGS) entry which is preliminary data.</text>
</comment>
<dbReference type="PANTHER" id="PTHR42703:SF1">
    <property type="entry name" value="NA(+)_H(+) ANTIPORTER SUBUNIT D1"/>
    <property type="match status" value="1"/>
</dbReference>
<feature type="transmembrane region" description="Helical" evidence="8">
    <location>
        <begin position="311"/>
        <end position="331"/>
    </location>
</feature>
<comment type="similarity">
    <text evidence="2">Belongs to the CPA3 antiporters (TC 2.A.63) subunit D family.</text>
</comment>
<gene>
    <name evidence="11" type="ORF">COW11_01610</name>
</gene>
<reference evidence="11 12" key="1">
    <citation type="submission" date="2017-09" db="EMBL/GenBank/DDBJ databases">
        <title>Depth-based differentiation of microbial function through sediment-hosted aquifers and enrichment of novel symbionts in the deep terrestrial subsurface.</title>
        <authorList>
            <person name="Probst A.J."/>
            <person name="Ladd B."/>
            <person name="Jarett J.K."/>
            <person name="Geller-Mcgrath D.E."/>
            <person name="Sieber C.M."/>
            <person name="Emerson J.B."/>
            <person name="Anantharaman K."/>
            <person name="Thomas B.C."/>
            <person name="Malmstrom R."/>
            <person name="Stieglmeier M."/>
            <person name="Klingl A."/>
            <person name="Woyke T."/>
            <person name="Ryan C.M."/>
            <person name="Banfield J.F."/>
        </authorList>
    </citation>
    <scope>NUCLEOTIDE SEQUENCE [LARGE SCALE GENOMIC DNA]</scope>
    <source>
        <strain evidence="11">CG12_big_fil_rev_8_21_14_0_65_43_15</strain>
    </source>
</reference>
<organism evidence="11 12">
    <name type="scientific">Candidatus Taenaricola geysiri</name>
    <dbReference type="NCBI Taxonomy" id="1974752"/>
    <lineage>
        <taxon>Bacteria</taxon>
        <taxon>Pseudomonadati</taxon>
        <taxon>Candidatus Omnitrophota</taxon>
        <taxon>Candidatus Taenaricola</taxon>
    </lineage>
</organism>
<evidence type="ECO:0000256" key="3">
    <source>
        <dbReference type="ARBA" id="ARBA00022475"/>
    </source>
</evidence>
<dbReference type="PRINTS" id="PR01434">
    <property type="entry name" value="NADHDHGNASE5"/>
</dbReference>
<accession>A0A2J0LL57</accession>
<feature type="transmembrane region" description="Helical" evidence="8">
    <location>
        <begin position="407"/>
        <end position="428"/>
    </location>
</feature>
<keyword evidence="6 8" id="KW-0472">Membrane</keyword>
<dbReference type="InterPro" id="IPR001750">
    <property type="entry name" value="ND/Mrp_TM"/>
</dbReference>
<dbReference type="PANTHER" id="PTHR42703">
    <property type="entry name" value="NADH DEHYDROGENASE"/>
    <property type="match status" value="1"/>
</dbReference>
<keyword evidence="11" id="KW-0830">Ubiquinone</keyword>
<dbReference type="GO" id="GO:0005886">
    <property type="term" value="C:plasma membrane"/>
    <property type="evidence" value="ECO:0007669"/>
    <property type="project" value="UniProtKB-SubCell"/>
</dbReference>
<evidence type="ECO:0000313" key="11">
    <source>
        <dbReference type="EMBL" id="PIW66780.1"/>
    </source>
</evidence>
<feature type="domain" description="NADH-Ubiquinone oxidoreductase (complex I) chain 5 N-terminal" evidence="10">
    <location>
        <begin position="75"/>
        <end position="113"/>
    </location>
</feature>
<evidence type="ECO:0000256" key="4">
    <source>
        <dbReference type="ARBA" id="ARBA00022692"/>
    </source>
</evidence>
<evidence type="ECO:0000256" key="8">
    <source>
        <dbReference type="SAM" id="Phobius"/>
    </source>
</evidence>
<evidence type="ECO:0000256" key="2">
    <source>
        <dbReference type="ARBA" id="ARBA00005346"/>
    </source>
</evidence>
<feature type="transmembrane region" description="Helical" evidence="8">
    <location>
        <begin position="6"/>
        <end position="22"/>
    </location>
</feature>
<dbReference type="Pfam" id="PF00662">
    <property type="entry name" value="Proton_antipo_N"/>
    <property type="match status" value="1"/>
</dbReference>
<feature type="transmembrane region" description="Helical" evidence="8">
    <location>
        <begin position="165"/>
        <end position="186"/>
    </location>
</feature>
<evidence type="ECO:0000256" key="1">
    <source>
        <dbReference type="ARBA" id="ARBA00004651"/>
    </source>
</evidence>
<feature type="domain" description="NADH:quinone oxidoreductase/Mrp antiporter transmembrane" evidence="9">
    <location>
        <begin position="130"/>
        <end position="421"/>
    </location>
</feature>
<feature type="transmembrane region" description="Helical" evidence="8">
    <location>
        <begin position="277"/>
        <end position="299"/>
    </location>
</feature>
<name>A0A2J0LL57_9BACT</name>
<feature type="transmembrane region" description="Helical" evidence="8">
    <location>
        <begin position="376"/>
        <end position="401"/>
    </location>
</feature>
<protein>
    <submittedName>
        <fullName evidence="11">NADH/ubiquinone/plastoquinone (Complex I)</fullName>
    </submittedName>
</protein>
<evidence type="ECO:0000256" key="7">
    <source>
        <dbReference type="RuleBase" id="RU000320"/>
    </source>
</evidence>
<sequence>MNVVPLFVIIPLFSAFFISIVGKFVKRNAVYALSVIPCILLSFFSFNALRLLQSAPGHMLLNKIGGWAPPFGICMAVDAFGVFMLVVVNLVALFICIYSTGYMEKYTDMPKFFTLFFLMLTGMNGLIVTGDLFNLFVFLEIASVASYALVAFGTEAEELEAAFKYAIMGSVASCFIFLGIAFLYGFTSTLNMADMARVLATSHSVFIIPFVSALFIMGFGLKAALVPFHAWLPDAHPSAPASISAMLSGVLIKTLGVYALARIFFNVLGITATHLAVFRFLGAISLVIGVVLALSQWDLKRLLAYHSISQIGYVVLGIGIGTPLGIFGGLFHLLNHSVFKSLLFLNSGAIDYSVGTRDLKHMSGLKEKMPITAGTNMIASMSIAGIPPFNGFFSKLIIIFACVQAGYFGYCLIAIVGSILTLASFMKVQRYAFLGELRQACQNVKEAPFVMKFSMIALAVICVLGGFLLLPSLRPFINNAVDVLIEGAKYSAIILGETAK</sequence>
<dbReference type="Pfam" id="PF00361">
    <property type="entry name" value="Proton_antipo_M"/>
    <property type="match status" value="1"/>
</dbReference>
<proteinExistence type="inferred from homology"/>
<feature type="transmembrane region" description="Helical" evidence="8">
    <location>
        <begin position="243"/>
        <end position="265"/>
    </location>
</feature>
<feature type="transmembrane region" description="Helical" evidence="8">
    <location>
        <begin position="449"/>
        <end position="470"/>
    </location>
</feature>
<feature type="transmembrane region" description="Helical" evidence="8">
    <location>
        <begin position="112"/>
        <end position="129"/>
    </location>
</feature>
<dbReference type="InterPro" id="IPR050586">
    <property type="entry name" value="CPA3_Na-H_Antiporter_D"/>
</dbReference>
<dbReference type="InterPro" id="IPR001516">
    <property type="entry name" value="Proton_antipo_N"/>
</dbReference>
<feature type="transmembrane region" description="Helical" evidence="8">
    <location>
        <begin position="69"/>
        <end position="100"/>
    </location>
</feature>
<keyword evidence="3" id="KW-1003">Cell membrane</keyword>
<comment type="subcellular location">
    <subcellularLocation>
        <location evidence="1">Cell membrane</location>
        <topology evidence="1">Multi-pass membrane protein</topology>
    </subcellularLocation>
    <subcellularLocation>
        <location evidence="7">Membrane</location>
        <topology evidence="7">Multi-pass membrane protein</topology>
    </subcellularLocation>
</comment>
<feature type="transmembrane region" description="Helical" evidence="8">
    <location>
        <begin position="206"/>
        <end position="231"/>
    </location>
</feature>
<feature type="transmembrane region" description="Helical" evidence="8">
    <location>
        <begin position="29"/>
        <end position="49"/>
    </location>
</feature>
<dbReference type="EMBL" id="PFGP01000030">
    <property type="protein sequence ID" value="PIW66780.1"/>
    <property type="molecule type" value="Genomic_DNA"/>
</dbReference>
<evidence type="ECO:0000256" key="6">
    <source>
        <dbReference type="ARBA" id="ARBA00023136"/>
    </source>
</evidence>
<keyword evidence="5 8" id="KW-1133">Transmembrane helix</keyword>
<evidence type="ECO:0000313" key="12">
    <source>
        <dbReference type="Proteomes" id="UP000231267"/>
    </source>
</evidence>
<evidence type="ECO:0000259" key="10">
    <source>
        <dbReference type="Pfam" id="PF00662"/>
    </source>
</evidence>
<dbReference type="Proteomes" id="UP000231267">
    <property type="component" value="Unassembled WGS sequence"/>
</dbReference>
<evidence type="ECO:0000259" key="9">
    <source>
        <dbReference type="Pfam" id="PF00361"/>
    </source>
</evidence>